<accession>A0A6G8AKS7</accession>
<dbReference type="SUPFAM" id="SSF56425">
    <property type="entry name" value="Succinate dehydrogenase/fumarate reductase flavoprotein, catalytic domain"/>
    <property type="match status" value="1"/>
</dbReference>
<dbReference type="GO" id="GO:0033765">
    <property type="term" value="F:steroid dehydrogenase activity, acting on the CH-CH group of donors"/>
    <property type="evidence" value="ECO:0007669"/>
    <property type="project" value="UniProtKB-ARBA"/>
</dbReference>
<dbReference type="Proteomes" id="UP000500890">
    <property type="component" value="Chromosome"/>
</dbReference>
<protein>
    <submittedName>
        <fullName evidence="8">Flavocytochrome c</fullName>
    </submittedName>
</protein>
<dbReference type="InterPro" id="IPR003953">
    <property type="entry name" value="FAD-dep_OxRdtase_2_FAD-bd"/>
</dbReference>
<dbReference type="Gene3D" id="3.50.50.60">
    <property type="entry name" value="FAD/NAD(P)-binding domain"/>
    <property type="match status" value="1"/>
</dbReference>
<feature type="domain" description="FAD-dependent oxidoreductase 2 FAD-binding" evidence="7">
    <location>
        <begin position="57"/>
        <end position="479"/>
    </location>
</feature>
<dbReference type="AlphaFoldDB" id="A0A6G8AKS7"/>
<evidence type="ECO:0000256" key="5">
    <source>
        <dbReference type="RuleBase" id="RU366062"/>
    </source>
</evidence>
<dbReference type="InterPro" id="IPR036188">
    <property type="entry name" value="FAD/NAD-bd_sf"/>
</dbReference>
<keyword evidence="9" id="KW-1185">Reference proteome</keyword>
<dbReference type="Gene3D" id="3.90.700.10">
    <property type="entry name" value="Succinate dehydrogenase/fumarate reductase flavoprotein, catalytic domain"/>
    <property type="match status" value="1"/>
</dbReference>
<sequence length="507" mass="54194">MKKIMLSAVSLVSVMMLATGCKGDTPKEEKKEEKTEAVSGASEHTKLSLDELKDSYDMVIVGAGGGGMAAAIQAKDMGMNPVIFEKMPVAGGNTVKASAGMNASGTKFQKEAGIEDTNDLFFEETLKGGKGTNDQDLLRHFVDSSSDAIDWLDGMGITLNNLTTTGGMSVKRTHRPEDGSAVGQYLVDGLLRNVKEREIPLFTDADVKEITESNGIVNGVKVTFDNKEDRTIKTDAVIVATGGFGANLDMVTEYNKDLEGFVTTNQAGSQGDGVKMIEKLGGATVDMKEIQIHPTVEQETSFLITEAVRGEGSILVSQEGKRFVNELETRDNVSAAIIGLDQPYAYLVFDAGVKERVKAIDFYEKSGLVKKGESLADLAKEMNVDVKTLEGTMDTWNKAVADKKDAEFDRTTGMDHDLSKGPFYAIKIAPGIHHTMGGAKINAKTEVFTEDGKVIPGLFAAGEASGGLHGQNRIGGNAVADIIIYGRESGKQAAELVQELNKEEAAA</sequence>
<keyword evidence="4 5" id="KW-0560">Oxidoreductase</keyword>
<dbReference type="KEGG" id="vah:G7081_00095"/>
<evidence type="ECO:0000256" key="1">
    <source>
        <dbReference type="ARBA" id="ARBA00001974"/>
    </source>
</evidence>
<evidence type="ECO:0000313" key="8">
    <source>
        <dbReference type="EMBL" id="QIL45597.1"/>
    </source>
</evidence>
<dbReference type="EMBL" id="CP049886">
    <property type="protein sequence ID" value="QIL45597.1"/>
    <property type="molecule type" value="Genomic_DNA"/>
</dbReference>
<evidence type="ECO:0000313" key="9">
    <source>
        <dbReference type="Proteomes" id="UP000500890"/>
    </source>
</evidence>
<evidence type="ECO:0000256" key="6">
    <source>
        <dbReference type="SAM" id="MobiDB-lite"/>
    </source>
</evidence>
<dbReference type="PANTHER" id="PTHR43400">
    <property type="entry name" value="FUMARATE REDUCTASE"/>
    <property type="match status" value="1"/>
</dbReference>
<dbReference type="PRINTS" id="PR00411">
    <property type="entry name" value="PNDRDTASEI"/>
</dbReference>
<feature type="chain" id="PRO_5039749984" evidence="5">
    <location>
        <begin position="19"/>
        <end position="507"/>
    </location>
</feature>
<evidence type="ECO:0000256" key="4">
    <source>
        <dbReference type="ARBA" id="ARBA00023002"/>
    </source>
</evidence>
<dbReference type="PROSITE" id="PS51257">
    <property type="entry name" value="PROKAR_LIPOPROTEIN"/>
    <property type="match status" value="1"/>
</dbReference>
<dbReference type="InterPro" id="IPR027477">
    <property type="entry name" value="Succ_DH/fumarate_Rdtase_cat_sf"/>
</dbReference>
<gene>
    <name evidence="8" type="ORF">G7081_00095</name>
</gene>
<feature type="region of interest" description="Disordered" evidence="6">
    <location>
        <begin position="22"/>
        <end position="44"/>
    </location>
</feature>
<dbReference type="FunFam" id="3.90.700.10:FF:000007">
    <property type="entry name" value="NADH-dependent fumarate reductase"/>
    <property type="match status" value="1"/>
</dbReference>
<proteinExistence type="inferred from homology"/>
<keyword evidence="5" id="KW-0732">Signal</keyword>
<feature type="compositionally biased region" description="Basic and acidic residues" evidence="6">
    <location>
        <begin position="24"/>
        <end position="36"/>
    </location>
</feature>
<dbReference type="SUPFAM" id="SSF51905">
    <property type="entry name" value="FAD/NAD(P)-binding domain"/>
    <property type="match status" value="1"/>
</dbReference>
<dbReference type="PANTHER" id="PTHR43400:SF7">
    <property type="entry name" value="FAD-DEPENDENT OXIDOREDUCTASE 2 FAD BINDING DOMAIN-CONTAINING PROTEIN"/>
    <property type="match status" value="1"/>
</dbReference>
<dbReference type="InterPro" id="IPR050315">
    <property type="entry name" value="FAD-oxidoreductase_2"/>
</dbReference>
<evidence type="ECO:0000256" key="2">
    <source>
        <dbReference type="ARBA" id="ARBA00022630"/>
    </source>
</evidence>
<comment type="similarity">
    <text evidence="5">Belongs to the FAD-dependent oxidoreductase 2 family. FRD/SDH subfamily.</text>
</comment>
<dbReference type="RefSeq" id="WP_166006250.1">
    <property type="nucleotide sequence ID" value="NZ_CP049886.1"/>
</dbReference>
<evidence type="ECO:0000256" key="3">
    <source>
        <dbReference type="ARBA" id="ARBA00022827"/>
    </source>
</evidence>
<keyword evidence="3 5" id="KW-0274">FAD</keyword>
<dbReference type="GO" id="GO:0010181">
    <property type="term" value="F:FMN binding"/>
    <property type="evidence" value="ECO:0007669"/>
    <property type="project" value="InterPro"/>
</dbReference>
<keyword evidence="2 5" id="KW-0285">Flavoprotein</keyword>
<feature type="signal peptide" evidence="5">
    <location>
        <begin position="1"/>
        <end position="18"/>
    </location>
</feature>
<dbReference type="NCBIfam" id="TIGR01813">
    <property type="entry name" value="flavo_cyto_c"/>
    <property type="match status" value="1"/>
</dbReference>
<dbReference type="Pfam" id="PF00890">
    <property type="entry name" value="FAD_binding_2"/>
    <property type="match status" value="1"/>
</dbReference>
<comment type="cofactor">
    <cofactor evidence="1">
        <name>FAD</name>
        <dbReference type="ChEBI" id="CHEBI:57692"/>
    </cofactor>
</comment>
<name>A0A6G8AKS7_9ENTE</name>
<reference evidence="8 9" key="1">
    <citation type="submission" date="2020-03" db="EMBL/GenBank/DDBJ databases">
        <title>Vagococcus sp. nov., isolated from beetles.</title>
        <authorList>
            <person name="Hyun D.-W."/>
            <person name="Bae J.-W."/>
        </authorList>
    </citation>
    <scope>NUCLEOTIDE SEQUENCE [LARGE SCALE GENOMIC DNA]</scope>
    <source>
        <strain evidence="8 9">HDW17A</strain>
    </source>
</reference>
<evidence type="ECO:0000259" key="7">
    <source>
        <dbReference type="Pfam" id="PF00890"/>
    </source>
</evidence>
<dbReference type="NCBIfam" id="NF005064">
    <property type="entry name" value="PRK06481.1"/>
    <property type="match status" value="1"/>
</dbReference>
<organism evidence="8 9">
    <name type="scientific">Vagococcus coleopterorum</name>
    <dbReference type="NCBI Taxonomy" id="2714946"/>
    <lineage>
        <taxon>Bacteria</taxon>
        <taxon>Bacillati</taxon>
        <taxon>Bacillota</taxon>
        <taxon>Bacilli</taxon>
        <taxon>Lactobacillales</taxon>
        <taxon>Enterococcaceae</taxon>
        <taxon>Vagococcus</taxon>
    </lineage>
</organism>
<dbReference type="InterPro" id="IPR010960">
    <property type="entry name" value="Flavocytochrome_c"/>
</dbReference>